<dbReference type="Proteomes" id="UP000221964">
    <property type="component" value="Segment"/>
</dbReference>
<proteinExistence type="predicted"/>
<organism evidence="2 3">
    <name type="scientific">Mycobacterium phage Taheera</name>
    <dbReference type="NCBI Taxonomy" id="1897549"/>
    <lineage>
        <taxon>Viruses</taxon>
        <taxon>Duplodnaviria</taxon>
        <taxon>Heunggongvirae</taxon>
        <taxon>Uroviricota</taxon>
        <taxon>Caudoviricetes</taxon>
        <taxon>Gclasvirinae</taxon>
        <taxon>Liefievirus</taxon>
        <taxon>Liefievirus taheera</taxon>
    </lineage>
</organism>
<dbReference type="RefSeq" id="YP_010051341.1">
    <property type="nucleotide sequence ID" value="NC_054440.1"/>
</dbReference>
<evidence type="ECO:0000259" key="1">
    <source>
        <dbReference type="Pfam" id="PF05305"/>
    </source>
</evidence>
<gene>
    <name evidence="2" type="primary">56</name>
    <name evidence="2" type="ORF">PBI_TAHEERA_56</name>
</gene>
<dbReference type="InterPro" id="IPR007969">
    <property type="entry name" value="DUF732"/>
</dbReference>
<reference evidence="2 3" key="1">
    <citation type="submission" date="2016-07" db="EMBL/GenBank/DDBJ databases">
        <authorList>
            <person name="Reedoy K."/>
            <person name="Kasavan K."/>
            <person name="Gounden S."/>
            <person name="Phinius B."/>
            <person name="Wilson C.A."/>
            <person name="Venkatas J."/>
            <person name="Garlena R.A."/>
            <person name="Russell D.A."/>
            <person name="Bowman C.A."/>
            <person name="Rubin E."/>
            <person name="Larsen M.H."/>
            <person name="Guerrero C.A."/>
            <person name="Jacobs-Sera D."/>
            <person name="Hatfull G.F."/>
        </authorList>
    </citation>
    <scope>NUCLEOTIDE SEQUENCE [LARGE SCALE GENOMIC DNA]</scope>
</reference>
<dbReference type="EMBL" id="KX641265">
    <property type="protein sequence ID" value="AOT25167.1"/>
    <property type="molecule type" value="Genomic_DNA"/>
</dbReference>
<name>A0A1D8EVV6_9CAUD</name>
<keyword evidence="3" id="KW-1185">Reference proteome</keyword>
<accession>A0A1D8EVV6</accession>
<evidence type="ECO:0000313" key="2">
    <source>
        <dbReference type="EMBL" id="AOT25167.1"/>
    </source>
</evidence>
<dbReference type="KEGG" id="vg:63925827"/>
<dbReference type="GeneID" id="63925827"/>
<protein>
    <recommendedName>
        <fullName evidence="1">DUF732 domain-containing protein</fullName>
    </recommendedName>
</protein>
<sequence>MKPTMRAGLIVTAAIVLTTAAPAGTAAASEAGFLARLGVDYGYQLNAESIPAALEAGRILCDEMRAGTPRDKLTASVYQAIPGVTQDQAGGMVFAAHTELCPETGGFDAPV</sequence>
<feature type="domain" description="DUF732" evidence="1">
    <location>
        <begin position="30"/>
        <end position="103"/>
    </location>
</feature>
<dbReference type="Pfam" id="PF05305">
    <property type="entry name" value="DUF732"/>
    <property type="match status" value="1"/>
</dbReference>
<evidence type="ECO:0000313" key="3">
    <source>
        <dbReference type="Proteomes" id="UP000221964"/>
    </source>
</evidence>